<feature type="transmembrane region" description="Helical" evidence="1">
    <location>
        <begin position="192"/>
        <end position="215"/>
    </location>
</feature>
<dbReference type="OrthoDB" id="1907465at2"/>
<protein>
    <submittedName>
        <fullName evidence="2">Uncharacterized protein</fullName>
    </submittedName>
</protein>
<accession>A0A1I0RZV6</accession>
<keyword evidence="1" id="KW-0472">Membrane</keyword>
<feature type="transmembrane region" description="Helical" evidence="1">
    <location>
        <begin position="252"/>
        <end position="272"/>
    </location>
</feature>
<keyword evidence="3" id="KW-1185">Reference proteome</keyword>
<evidence type="ECO:0000256" key="1">
    <source>
        <dbReference type="SAM" id="Phobius"/>
    </source>
</evidence>
<dbReference type="EMBL" id="FOJI01000033">
    <property type="protein sequence ID" value="SEW46488.1"/>
    <property type="molecule type" value="Genomic_DNA"/>
</dbReference>
<evidence type="ECO:0000313" key="2">
    <source>
        <dbReference type="EMBL" id="SEW46488.1"/>
    </source>
</evidence>
<feature type="transmembrane region" description="Helical" evidence="1">
    <location>
        <begin position="221"/>
        <end position="240"/>
    </location>
</feature>
<feature type="transmembrane region" description="Helical" evidence="1">
    <location>
        <begin position="45"/>
        <end position="71"/>
    </location>
</feature>
<dbReference type="RefSeq" id="WP_092458405.1">
    <property type="nucleotide sequence ID" value="NZ_FOJI01000033.1"/>
</dbReference>
<keyword evidence="1" id="KW-0812">Transmembrane</keyword>
<name>A0A1I0RZV6_9FIRM</name>
<evidence type="ECO:0000313" key="3">
    <source>
        <dbReference type="Proteomes" id="UP000199701"/>
    </source>
</evidence>
<organism evidence="2 3">
    <name type="scientific">[Clostridium] fimetarium</name>
    <dbReference type="NCBI Taxonomy" id="99656"/>
    <lineage>
        <taxon>Bacteria</taxon>
        <taxon>Bacillati</taxon>
        <taxon>Bacillota</taxon>
        <taxon>Clostridia</taxon>
        <taxon>Lachnospirales</taxon>
        <taxon>Lachnospiraceae</taxon>
    </lineage>
</organism>
<dbReference type="Proteomes" id="UP000199701">
    <property type="component" value="Unassembled WGS sequence"/>
</dbReference>
<keyword evidence="1" id="KW-1133">Transmembrane helix</keyword>
<proteinExistence type="predicted"/>
<gene>
    <name evidence="2" type="ORF">SAMN05421659_13312</name>
</gene>
<reference evidence="2 3" key="1">
    <citation type="submission" date="2016-10" db="EMBL/GenBank/DDBJ databases">
        <authorList>
            <person name="de Groot N.N."/>
        </authorList>
    </citation>
    <scope>NUCLEOTIDE SEQUENCE [LARGE SCALE GENOMIC DNA]</scope>
    <source>
        <strain evidence="2 3">DSM 9179</strain>
    </source>
</reference>
<feature type="transmembrane region" description="Helical" evidence="1">
    <location>
        <begin position="20"/>
        <end position="39"/>
    </location>
</feature>
<feature type="transmembrane region" description="Helical" evidence="1">
    <location>
        <begin position="292"/>
        <end position="313"/>
    </location>
</feature>
<sequence length="328" mass="38085">MEQYNLPLYQKSSLKWSMILLFTIFTLFFTAISIFSLIIMKDELLLGLLIGLFFLIFSIVCAYIVICVGILKRFYIEMTSEYIRVKLPLKSKTVYWNEIYDTQLYSYSNNTIISILLKKDVNKKKKRTISNNFNTMQGIPPYSFQISLMIFKDIDAKKLFLTIGEHINRADIKENADIDSLNERYEENDDNIVIAIITSILTYIVISAIDGIIIYKSEKNYLIIPIFGAFLIIAVFNKYYLKKTFNLIIRFYLGLICFLQVPTATIIFIIISEKIKFTITNILNVTDEYFNYILHNPFKSILVIIVAISCFVIGGFKGRTKKETVVSR</sequence>
<dbReference type="AlphaFoldDB" id="A0A1I0RZV6"/>